<evidence type="ECO:0000313" key="3">
    <source>
        <dbReference type="Proteomes" id="UP000439903"/>
    </source>
</evidence>
<reference evidence="2 3" key="1">
    <citation type="journal article" date="2019" name="Environ. Microbiol.">
        <title>At the nexus of three kingdoms: the genome of the mycorrhizal fungus Gigaspora margarita provides insights into plant, endobacterial and fungal interactions.</title>
        <authorList>
            <person name="Venice F."/>
            <person name="Ghignone S."/>
            <person name="Salvioli di Fossalunga A."/>
            <person name="Amselem J."/>
            <person name="Novero M."/>
            <person name="Xianan X."/>
            <person name="Sedzielewska Toro K."/>
            <person name="Morin E."/>
            <person name="Lipzen A."/>
            <person name="Grigoriev I.V."/>
            <person name="Henrissat B."/>
            <person name="Martin F.M."/>
            <person name="Bonfante P."/>
        </authorList>
    </citation>
    <scope>NUCLEOTIDE SEQUENCE [LARGE SCALE GENOMIC DNA]</scope>
    <source>
        <strain evidence="2 3">BEG34</strain>
    </source>
</reference>
<evidence type="ECO:0000256" key="1">
    <source>
        <dbReference type="SAM" id="Phobius"/>
    </source>
</evidence>
<keyword evidence="3" id="KW-1185">Reference proteome</keyword>
<feature type="transmembrane region" description="Helical" evidence="1">
    <location>
        <begin position="54"/>
        <end position="76"/>
    </location>
</feature>
<feature type="transmembrane region" description="Helical" evidence="1">
    <location>
        <begin position="145"/>
        <end position="164"/>
    </location>
</feature>
<dbReference type="OrthoDB" id="2321681at2759"/>
<sequence length="205" mass="23420">MTAKLTMRILRIIAVTFISIYLLFAFLCPALEIAKIKLFTEVGSPYQLTIPIEYVYLAVALILPIWIILSSVFNFCYKPDLTPQGIELKLLIWTLLWLSISVLYTLFTRDDIGGEPFYCPSNIAYNSTEFYVACKIRAANFVSMWLFALLAILLMLTIPAGLFPRDEIVRDMTKDIPIDVLGLWTNCDPEDLDAKQPMDTNKLYI</sequence>
<dbReference type="EMBL" id="WTPW01002572">
    <property type="protein sequence ID" value="KAF0377008.1"/>
    <property type="molecule type" value="Genomic_DNA"/>
</dbReference>
<protein>
    <submittedName>
        <fullName evidence="2">Uncharacterized protein</fullName>
    </submittedName>
</protein>
<proteinExistence type="predicted"/>
<gene>
    <name evidence="2" type="ORF">F8M41_012666</name>
</gene>
<keyword evidence="1" id="KW-0472">Membrane</keyword>
<evidence type="ECO:0000313" key="2">
    <source>
        <dbReference type="EMBL" id="KAF0377008.1"/>
    </source>
</evidence>
<comment type="caution">
    <text evidence="2">The sequence shown here is derived from an EMBL/GenBank/DDBJ whole genome shotgun (WGS) entry which is preliminary data.</text>
</comment>
<name>A0A8H3ZZH9_GIGMA</name>
<dbReference type="AlphaFoldDB" id="A0A8H3ZZH9"/>
<keyword evidence="1" id="KW-0812">Transmembrane</keyword>
<keyword evidence="1" id="KW-1133">Transmembrane helix</keyword>
<feature type="transmembrane region" description="Helical" evidence="1">
    <location>
        <begin position="12"/>
        <end position="34"/>
    </location>
</feature>
<feature type="transmembrane region" description="Helical" evidence="1">
    <location>
        <begin position="88"/>
        <end position="107"/>
    </location>
</feature>
<organism evidence="2 3">
    <name type="scientific">Gigaspora margarita</name>
    <dbReference type="NCBI Taxonomy" id="4874"/>
    <lineage>
        <taxon>Eukaryota</taxon>
        <taxon>Fungi</taxon>
        <taxon>Fungi incertae sedis</taxon>
        <taxon>Mucoromycota</taxon>
        <taxon>Glomeromycotina</taxon>
        <taxon>Glomeromycetes</taxon>
        <taxon>Diversisporales</taxon>
        <taxon>Gigasporaceae</taxon>
        <taxon>Gigaspora</taxon>
    </lineage>
</organism>
<accession>A0A8H3ZZH9</accession>
<dbReference type="Proteomes" id="UP000439903">
    <property type="component" value="Unassembled WGS sequence"/>
</dbReference>